<evidence type="ECO:0000313" key="9">
    <source>
        <dbReference type="EMBL" id="CAE1276663.1"/>
    </source>
</evidence>
<feature type="compositionally biased region" description="Acidic residues" evidence="6">
    <location>
        <begin position="591"/>
        <end position="600"/>
    </location>
</feature>
<feature type="compositionally biased region" description="Polar residues" evidence="6">
    <location>
        <begin position="46"/>
        <end position="55"/>
    </location>
</feature>
<evidence type="ECO:0000256" key="6">
    <source>
        <dbReference type="SAM" id="MobiDB-lite"/>
    </source>
</evidence>
<keyword evidence="10" id="KW-1185">Reference proteome</keyword>
<feature type="compositionally biased region" description="Polar residues" evidence="6">
    <location>
        <begin position="1415"/>
        <end position="1424"/>
    </location>
</feature>
<dbReference type="PANTHER" id="PTHR12953">
    <property type="entry name" value="MEMBRANE PROTEIN CH1 RELATED"/>
    <property type="match status" value="1"/>
</dbReference>
<dbReference type="Pfam" id="PF07738">
    <property type="entry name" value="Sad1_UNC"/>
    <property type="match status" value="1"/>
</dbReference>
<evidence type="ECO:0000256" key="7">
    <source>
        <dbReference type="SAM" id="SignalP"/>
    </source>
</evidence>
<keyword evidence="7" id="KW-0732">Signal</keyword>
<feature type="coiled-coil region" evidence="5">
    <location>
        <begin position="1136"/>
        <end position="1234"/>
    </location>
</feature>
<feature type="signal peptide" evidence="7">
    <location>
        <begin position="1"/>
        <end position="23"/>
    </location>
</feature>
<feature type="compositionally biased region" description="Polar residues" evidence="6">
    <location>
        <begin position="1018"/>
        <end position="1028"/>
    </location>
</feature>
<dbReference type="Proteomes" id="UP000597762">
    <property type="component" value="Unassembled WGS sequence"/>
</dbReference>
<feature type="region of interest" description="Disordered" evidence="6">
    <location>
        <begin position="1380"/>
        <end position="1424"/>
    </location>
</feature>
<feature type="compositionally biased region" description="Basic and acidic residues" evidence="6">
    <location>
        <begin position="114"/>
        <end position="128"/>
    </location>
</feature>
<feature type="chain" id="PRO_5032906493" description="SUN domain-containing protein" evidence="7">
    <location>
        <begin position="24"/>
        <end position="1628"/>
    </location>
</feature>
<feature type="region of interest" description="Disordered" evidence="6">
    <location>
        <begin position="1495"/>
        <end position="1533"/>
    </location>
</feature>
<feature type="region of interest" description="Disordered" evidence="6">
    <location>
        <begin position="194"/>
        <end position="226"/>
    </location>
</feature>
<reference evidence="9" key="1">
    <citation type="submission" date="2021-01" db="EMBL/GenBank/DDBJ databases">
        <authorList>
            <person name="Li R."/>
            <person name="Bekaert M."/>
        </authorList>
    </citation>
    <scope>NUCLEOTIDE SEQUENCE</scope>
    <source>
        <strain evidence="9">Farmed</strain>
    </source>
</reference>
<feature type="compositionally biased region" description="Polar residues" evidence="6">
    <location>
        <begin position="896"/>
        <end position="913"/>
    </location>
</feature>
<feature type="region of interest" description="Disordered" evidence="6">
    <location>
        <begin position="682"/>
        <end position="716"/>
    </location>
</feature>
<dbReference type="GO" id="GO:0034975">
    <property type="term" value="P:protein folding in endoplasmic reticulum"/>
    <property type="evidence" value="ECO:0007669"/>
    <property type="project" value="TreeGrafter"/>
</dbReference>
<evidence type="ECO:0000256" key="1">
    <source>
        <dbReference type="ARBA" id="ARBA00004308"/>
    </source>
</evidence>
<proteinExistence type="predicted"/>
<dbReference type="InterPro" id="IPR012919">
    <property type="entry name" value="SUN_dom"/>
</dbReference>
<feature type="region of interest" description="Disordered" evidence="6">
    <location>
        <begin position="639"/>
        <end position="661"/>
    </location>
</feature>
<dbReference type="PROSITE" id="PS51469">
    <property type="entry name" value="SUN"/>
    <property type="match status" value="1"/>
</dbReference>
<feature type="region of interest" description="Disordered" evidence="6">
    <location>
        <begin position="1006"/>
        <end position="1031"/>
    </location>
</feature>
<feature type="region of interest" description="Disordered" evidence="6">
    <location>
        <begin position="1044"/>
        <end position="1092"/>
    </location>
</feature>
<sequence length="1628" mass="176272">MFSFLSSCHIVHIIYLFVKSVVNTEEAVTARTRQVEGVAANIATPEDSNQKLTKLSSEDNPEAVEPTQEVLQEDSEVQPKTLPKVESQNVAAAESIKRTKPVEVNSPQKLLSEPSKETQEAPLKKSNVDDSSTENVALPESAFNHQHLDEDKKKPPKIDQPQESTHTADLPSEDSSENQILAENVEEDLSATLKKKIDPQPNEEVEKSEAADKPEANAGGEKSEDFPSYTEWTKKVLAEEKNKQDDLFPVKISGAENFHLSPVSLLSLVGGHNFFFFFFLPPPLILFLVSPLFLLSPLSSLLSLSPVSLSLVSPPVSLVSPLSLLSLPCSLSPPSVSPLSLNLPSLCLSPVSLLSPPVSLLSLPLSLSCLSPCLSLVSLFSLSCLFCLSLVSPLSKISLILSVSPPSLFLSPLLSPPVSLLSLPLSLSLVSPLSLPCLSCLSPVSLSLPPVSPLISLGSLVSVSLSPLSSLSVSLPCLSCLPSLSPVSVSLPCLSPCLSLPSPPVCLSLSFRFSVSDRYPSKEWQELGTFDSTEERTVHKYQIAEDNYSKFIKVDVVDHYGEEHFCPLTLFRVFGFTIEDIDGEPTSSPSADDEDDDVENESPPNLFNSAKDTVLRLVKHVLTTTNEQVGKDGTKAAIAAPKEEHENATTKETDTAISPPNVTIPCKGEECRNITQKNTTANGTSLPCVPDARDQRPSETATPATTLPIRPEEPQGDINLMTNATIEYPDENLVTKLEDYEQVPVSSEEEPIVQLIGCDEQLPLFTAHTSACMYCSLRKKKTFVKETLFKPLTLMPRCLIRPSHTAKCKFLRIISDIFFKKQQGVSESPTSQEVPVSSIVTLIGASSTTASSSSSSWSAIKEVETAAIQAPESFETDASIATLSKSASDPILDNVPSLQPSSDFHPSASSETITGKKDESKVFDTLESSKEESETVSVTLKTSQEQKANLTSQFTDKLTSTLIKSSQLASSVSSSSEDIDFRTPAGTIYIEPSSTSIKELQLQHAVSSERSSVDPLSHNLTPTSSVVPDSQDKQVIASSLKSDIKEEDSLPENNIITTASLPSTDGEQMEPAAANIEPTRVSESPSKVIPPESLSVSIPVMRPDQKTARPDKEMDAEPDSKGRPLYTLVRVGLPPAAKRESAIMRLNNRIKALELNVSLSSRFLDELSQRYRKQSEEMMNFLNRTVARLRNATKKTEETVQRHEVHLNILEARLDNLTQAVSKLSDNMDELTRHLTDRQMVWASIEMAILTLIFVVCLKKRQPSLPPSLVAKVLEDLLQTQNSSQSRRRNSDSEILQLTPNHREVVRQRSADDLACPKSVDIVEPEIPFLLGQTKEVHKKKKRKKNKSLDLKMGQVNGTSKSVLPAHRSDSTTQFNSAGLLFMGLPDGSSPTDGGDLSTPSTSSCSKEPERTNRKSNGAGSCNITNCNIISSKSDPDLYSPYQPVVLPPPLVPPLRGSQDHLLYFNPSVMTTNSSTLSFPPSVTATTVALPTQIKSGPIHSGQAKSGPPPPAASNPSSLPSKSGSHIKGCHNPAPFSTAMTVGSLSLHGNSQHGPLRQSASLPENKIAVNSGGGGTSTKPVTISASSGPSAIRNRLKTLNVTQKNYSERKNVGRCTANQVQCSGFRKY</sequence>
<feature type="compositionally biased region" description="Basic and acidic residues" evidence="6">
    <location>
        <begin position="146"/>
        <end position="157"/>
    </location>
</feature>
<dbReference type="PANTHER" id="PTHR12953:SF0">
    <property type="entry name" value="SUN DOMAIN-CONTAINING OSSIFICATION FACTOR"/>
    <property type="match status" value="1"/>
</dbReference>
<feature type="compositionally biased region" description="Low complexity" evidence="6">
    <location>
        <begin position="1514"/>
        <end position="1524"/>
    </location>
</feature>
<feature type="region of interest" description="Disordered" evidence="6">
    <location>
        <begin position="582"/>
        <end position="610"/>
    </location>
</feature>
<name>A0A812CU13_ACAPH</name>
<dbReference type="EMBL" id="CAHIKZ030001894">
    <property type="protein sequence ID" value="CAE1276663.1"/>
    <property type="molecule type" value="Genomic_DNA"/>
</dbReference>
<evidence type="ECO:0000256" key="5">
    <source>
        <dbReference type="SAM" id="Coils"/>
    </source>
</evidence>
<dbReference type="InterPro" id="IPR045120">
    <property type="entry name" value="Suco/Slp1-like"/>
</dbReference>
<feature type="region of interest" description="Disordered" evidence="6">
    <location>
        <begin position="44"/>
        <end position="175"/>
    </location>
</feature>
<dbReference type="OrthoDB" id="266334at2759"/>
<organism evidence="9 10">
    <name type="scientific">Acanthosepion pharaonis</name>
    <name type="common">Pharaoh cuttlefish</name>
    <name type="synonym">Sepia pharaonis</name>
    <dbReference type="NCBI Taxonomy" id="158019"/>
    <lineage>
        <taxon>Eukaryota</taxon>
        <taxon>Metazoa</taxon>
        <taxon>Spiralia</taxon>
        <taxon>Lophotrochozoa</taxon>
        <taxon>Mollusca</taxon>
        <taxon>Cephalopoda</taxon>
        <taxon>Coleoidea</taxon>
        <taxon>Decapodiformes</taxon>
        <taxon>Sepiida</taxon>
        <taxon>Sepiina</taxon>
        <taxon>Sepiidae</taxon>
        <taxon>Acanthosepion</taxon>
    </lineage>
</organism>
<evidence type="ECO:0000256" key="3">
    <source>
        <dbReference type="ARBA" id="ARBA00022989"/>
    </source>
</evidence>
<protein>
    <recommendedName>
        <fullName evidence="8">SUN domain-containing protein</fullName>
    </recommendedName>
</protein>
<dbReference type="GO" id="GO:0012505">
    <property type="term" value="C:endomembrane system"/>
    <property type="evidence" value="ECO:0007669"/>
    <property type="project" value="UniProtKB-SubCell"/>
</dbReference>
<feature type="compositionally biased region" description="Polar residues" evidence="6">
    <location>
        <begin position="1051"/>
        <end position="1066"/>
    </location>
</feature>
<comment type="subcellular location">
    <subcellularLocation>
        <location evidence="1">Endomembrane system</location>
    </subcellularLocation>
</comment>
<dbReference type="GO" id="GO:0005737">
    <property type="term" value="C:cytoplasm"/>
    <property type="evidence" value="ECO:0007669"/>
    <property type="project" value="TreeGrafter"/>
</dbReference>
<comment type="caution">
    <text evidence="9">The sequence shown here is derived from an EMBL/GenBank/DDBJ whole genome shotgun (WGS) entry which is preliminary data.</text>
</comment>
<evidence type="ECO:0000313" key="10">
    <source>
        <dbReference type="Proteomes" id="UP000597762"/>
    </source>
</evidence>
<feature type="compositionally biased region" description="Basic and acidic residues" evidence="6">
    <location>
        <begin position="204"/>
        <end position="225"/>
    </location>
</feature>
<feature type="region of interest" description="Disordered" evidence="6">
    <location>
        <begin position="891"/>
        <end position="920"/>
    </location>
</feature>
<evidence type="ECO:0000256" key="4">
    <source>
        <dbReference type="ARBA" id="ARBA00023136"/>
    </source>
</evidence>
<feature type="domain" description="SUN" evidence="8">
    <location>
        <begin position="311"/>
        <end position="578"/>
    </location>
</feature>
<evidence type="ECO:0000259" key="8">
    <source>
        <dbReference type="PROSITE" id="PS51469"/>
    </source>
</evidence>
<keyword evidence="5" id="KW-0175">Coiled coil</keyword>
<keyword evidence="2" id="KW-0812">Transmembrane</keyword>
<feature type="compositionally biased region" description="Basic and acidic residues" evidence="6">
    <location>
        <begin position="641"/>
        <end position="654"/>
    </location>
</feature>
<keyword evidence="3" id="KW-1133">Transmembrane helix</keyword>
<gene>
    <name evidence="9" type="ORF">SPHA_40164</name>
</gene>
<dbReference type="GO" id="GO:0016020">
    <property type="term" value="C:membrane"/>
    <property type="evidence" value="ECO:0007669"/>
    <property type="project" value="InterPro"/>
</dbReference>
<evidence type="ECO:0000256" key="2">
    <source>
        <dbReference type="ARBA" id="ARBA00022692"/>
    </source>
</evidence>
<accession>A0A812CU13</accession>
<keyword evidence="4" id="KW-0472">Membrane</keyword>